<evidence type="ECO:0000313" key="3">
    <source>
        <dbReference type="Proteomes" id="UP000318453"/>
    </source>
</evidence>
<proteinExistence type="predicted"/>
<reference evidence="2" key="1">
    <citation type="submission" date="2019-08" db="EMBL/GenBank/DDBJ databases">
        <title>Carotenoids and Carotenoid Binding Proteins in the Halophilic Cyanobacterium Euhalothece sp. ZM00.</title>
        <authorList>
            <person name="Cho S.M."/>
            <person name="Song J.Y."/>
            <person name="Park Y.-I."/>
        </authorList>
    </citation>
    <scope>NUCLEOTIDE SEQUENCE [LARGE SCALE GENOMIC DNA]</scope>
    <source>
        <strain evidence="2">Z-M001</strain>
    </source>
</reference>
<feature type="transmembrane region" description="Helical" evidence="1">
    <location>
        <begin position="7"/>
        <end position="28"/>
    </location>
</feature>
<dbReference type="EMBL" id="CP042326">
    <property type="protein sequence ID" value="QDZ40334.1"/>
    <property type="molecule type" value="Genomic_DNA"/>
</dbReference>
<accession>A0A5B8NMP4</accession>
<evidence type="ECO:0000256" key="1">
    <source>
        <dbReference type="SAM" id="Phobius"/>
    </source>
</evidence>
<evidence type="ECO:0000313" key="2">
    <source>
        <dbReference type="EMBL" id="QDZ40334.1"/>
    </source>
</evidence>
<feature type="transmembrane region" description="Helical" evidence="1">
    <location>
        <begin position="54"/>
        <end position="79"/>
    </location>
</feature>
<feature type="transmembrane region" description="Helical" evidence="1">
    <location>
        <begin position="91"/>
        <end position="112"/>
    </location>
</feature>
<name>A0A5B8NMP4_9CHRO</name>
<sequence>MSQRKKIASILYGTIAIASLILGGIYLFSNEFMPYHQEALGTPWEDVDGRVQTLILALMTVAGGGWIALGIFTLTLILIPFRRQDQIWASYLIPVSLLSFYLPTLMATLSVLENTPATPPWLATLITCLVTVVALILDSPWRINES</sequence>
<feature type="transmembrane region" description="Helical" evidence="1">
    <location>
        <begin position="118"/>
        <end position="137"/>
    </location>
</feature>
<keyword evidence="1" id="KW-0812">Transmembrane</keyword>
<gene>
    <name evidence="2" type="ORF">FRE64_10440</name>
</gene>
<keyword evidence="1" id="KW-1133">Transmembrane helix</keyword>
<dbReference type="Proteomes" id="UP000318453">
    <property type="component" value="Chromosome"/>
</dbReference>
<dbReference type="KEGG" id="enn:FRE64_10440"/>
<dbReference type="RefSeq" id="WP_146296017.1">
    <property type="nucleotide sequence ID" value="NZ_CP042326.1"/>
</dbReference>
<keyword evidence="3" id="KW-1185">Reference proteome</keyword>
<organism evidence="2 3">
    <name type="scientific">Euhalothece natronophila Z-M001</name>
    <dbReference type="NCBI Taxonomy" id="522448"/>
    <lineage>
        <taxon>Bacteria</taxon>
        <taxon>Bacillati</taxon>
        <taxon>Cyanobacteriota</taxon>
        <taxon>Cyanophyceae</taxon>
        <taxon>Oscillatoriophycideae</taxon>
        <taxon>Chroococcales</taxon>
        <taxon>Halothecacae</taxon>
        <taxon>Halothece cluster</taxon>
        <taxon>Euhalothece</taxon>
    </lineage>
</organism>
<dbReference type="OrthoDB" id="582720at2"/>
<dbReference type="AlphaFoldDB" id="A0A5B8NMP4"/>
<protein>
    <submittedName>
        <fullName evidence="2">Uncharacterized protein</fullName>
    </submittedName>
</protein>
<keyword evidence="1" id="KW-0472">Membrane</keyword>